<reference evidence="1" key="1">
    <citation type="submission" date="2022-11" db="EMBL/GenBank/DDBJ databases">
        <title>Genome Sequence of Boeremia exigua.</title>
        <authorList>
            <person name="Buettner E."/>
        </authorList>
    </citation>
    <scope>NUCLEOTIDE SEQUENCE</scope>
    <source>
        <strain evidence="1">CU02</strain>
    </source>
</reference>
<accession>A0ACC2IJL3</accession>
<evidence type="ECO:0000313" key="1">
    <source>
        <dbReference type="EMBL" id="KAJ8115357.1"/>
    </source>
</evidence>
<name>A0ACC2IJL3_9PLEO</name>
<dbReference type="Proteomes" id="UP001153331">
    <property type="component" value="Unassembled WGS sequence"/>
</dbReference>
<protein>
    <submittedName>
        <fullName evidence="1">Uncharacterized protein</fullName>
    </submittedName>
</protein>
<organism evidence="1 2">
    <name type="scientific">Boeremia exigua</name>
    <dbReference type="NCBI Taxonomy" id="749465"/>
    <lineage>
        <taxon>Eukaryota</taxon>
        <taxon>Fungi</taxon>
        <taxon>Dikarya</taxon>
        <taxon>Ascomycota</taxon>
        <taxon>Pezizomycotina</taxon>
        <taxon>Dothideomycetes</taxon>
        <taxon>Pleosporomycetidae</taxon>
        <taxon>Pleosporales</taxon>
        <taxon>Pleosporineae</taxon>
        <taxon>Didymellaceae</taxon>
        <taxon>Boeremia</taxon>
    </lineage>
</organism>
<keyword evidence="2" id="KW-1185">Reference proteome</keyword>
<comment type="caution">
    <text evidence="1">The sequence shown here is derived from an EMBL/GenBank/DDBJ whole genome shotgun (WGS) entry which is preliminary data.</text>
</comment>
<dbReference type="EMBL" id="JAPHNI010000144">
    <property type="protein sequence ID" value="KAJ8115357.1"/>
    <property type="molecule type" value="Genomic_DNA"/>
</dbReference>
<evidence type="ECO:0000313" key="2">
    <source>
        <dbReference type="Proteomes" id="UP001153331"/>
    </source>
</evidence>
<sequence length="378" mass="40578">MMATLPLDASRPDIPTANNGSQNPTQDGAIQILSSPEDSNGSQKSVHEPTSNNPTEHIKVPEASRSKMETAIIMGALAMSLFLSSLDTTIITTAVPTIVNQFDAPAGYVWIGSAYLLGNAAFVPVWGKVSDIFGRKQILLVAVGMFLLGSLLCAVSQNMGMLIAARAVQGVGGGGAIVLPNICISDLFPLQERGMYFGLLGTVWALASALGPVVGGVFTSRISWRWCFYINLPFGGAAVAVLVFFLKLHNPRTPLQQGLAAIDWYVAGWSKNIGIPGRVYTDSLHHLYHLAHLRILKEPPYIEPFSDDTPHMRLFAGSAWGENRSFGGTEAGSRSGYFIESPGPIRNTAFLRQAGGERSRHTRGFEAGGLRGFAPHRA</sequence>
<gene>
    <name evidence="1" type="ORF">OPT61_g2979</name>
</gene>
<proteinExistence type="predicted"/>